<organism evidence="1 2">
    <name type="scientific">Penicillium atrosanguineum</name>
    <dbReference type="NCBI Taxonomy" id="1132637"/>
    <lineage>
        <taxon>Eukaryota</taxon>
        <taxon>Fungi</taxon>
        <taxon>Dikarya</taxon>
        <taxon>Ascomycota</taxon>
        <taxon>Pezizomycotina</taxon>
        <taxon>Eurotiomycetes</taxon>
        <taxon>Eurotiomycetidae</taxon>
        <taxon>Eurotiales</taxon>
        <taxon>Aspergillaceae</taxon>
        <taxon>Penicillium</taxon>
    </lineage>
</organism>
<dbReference type="EMBL" id="JAPZBO010000002">
    <property type="protein sequence ID" value="KAJ5323971.1"/>
    <property type="molecule type" value="Genomic_DNA"/>
</dbReference>
<dbReference type="PANTHER" id="PTHR38791">
    <property type="entry name" value="ZN(II)2CYS6 TRANSCRIPTION FACTOR (EUROFUNG)-RELATED-RELATED"/>
    <property type="match status" value="1"/>
</dbReference>
<accession>A0A9W9U7N2</accession>
<feature type="non-terminal residue" evidence="1">
    <location>
        <position position="1"/>
    </location>
</feature>
<dbReference type="InterPro" id="IPR053175">
    <property type="entry name" value="DHMBA_Reg_Transcription_Factor"/>
</dbReference>
<dbReference type="AlphaFoldDB" id="A0A9W9U7N2"/>
<dbReference type="InterPro" id="IPR021858">
    <property type="entry name" value="Fun_TF"/>
</dbReference>
<proteinExistence type="predicted"/>
<comment type="caution">
    <text evidence="1">The sequence shown here is derived from an EMBL/GenBank/DDBJ whole genome shotgun (WGS) entry which is preliminary data.</text>
</comment>
<name>A0A9W9U7N2_9EURO</name>
<evidence type="ECO:0000313" key="1">
    <source>
        <dbReference type="EMBL" id="KAJ5323971.1"/>
    </source>
</evidence>
<dbReference type="Pfam" id="PF11951">
    <property type="entry name" value="Fungal_trans_2"/>
    <property type="match status" value="1"/>
</dbReference>
<reference evidence="1" key="1">
    <citation type="submission" date="2022-12" db="EMBL/GenBank/DDBJ databases">
        <authorList>
            <person name="Petersen C."/>
        </authorList>
    </citation>
    <scope>NUCLEOTIDE SEQUENCE</scope>
    <source>
        <strain evidence="1">IBT 21472</strain>
    </source>
</reference>
<protein>
    <submittedName>
        <fullName evidence="1">Uncharacterized protein</fullName>
    </submittedName>
</protein>
<dbReference type="Proteomes" id="UP001147746">
    <property type="component" value="Unassembled WGS sequence"/>
</dbReference>
<dbReference type="PANTHER" id="PTHR38791:SF5">
    <property type="entry name" value="TRANSCRIPTION FACTOR DBAG-RELATED"/>
    <property type="match status" value="1"/>
</dbReference>
<sequence length="308" mass="34755">VITCHACGTDLMDRWANHINGAMRLIELRGSKQLETPAGLELFSQIRIQIAISNIFYKRYSSQIMIQLSKVARTYHDRKSQVTDSFYDIITRVGDLSAMISDSVPNSSSSNPALFIQKALHLDADLVAWAMSIDPTWHYTVVKASPVSINDDGQIYHNIYGDTYHMYRTLGLASLWNNYRLIRIMLRKIIGSTCKSKLKQGYCPETRSTIAQGIIIIQQMAEGVCASVPYHFASDEIAVGGLMRLIWPLFVASDCIESEPKMKKWILQTLDRIGYTTGIQQAFMMSKLARAGDSYSVTQELYKEDKMG</sequence>
<gene>
    <name evidence="1" type="ORF">N7476_002571</name>
</gene>
<keyword evidence="2" id="KW-1185">Reference proteome</keyword>
<reference evidence="1" key="2">
    <citation type="journal article" date="2023" name="IMA Fungus">
        <title>Comparative genomic study of the Penicillium genus elucidates a diverse pangenome and 15 lateral gene transfer events.</title>
        <authorList>
            <person name="Petersen C."/>
            <person name="Sorensen T."/>
            <person name="Nielsen M.R."/>
            <person name="Sondergaard T.E."/>
            <person name="Sorensen J.L."/>
            <person name="Fitzpatrick D.A."/>
            <person name="Frisvad J.C."/>
            <person name="Nielsen K.L."/>
        </authorList>
    </citation>
    <scope>NUCLEOTIDE SEQUENCE</scope>
    <source>
        <strain evidence="1">IBT 21472</strain>
    </source>
</reference>
<evidence type="ECO:0000313" key="2">
    <source>
        <dbReference type="Proteomes" id="UP001147746"/>
    </source>
</evidence>
<dbReference type="OrthoDB" id="5429770at2759"/>